<dbReference type="FunFam" id="3.40.1390.30:FF:000001">
    <property type="entry name" value="GTP cyclohydrolase 1 type 2"/>
    <property type="match status" value="1"/>
</dbReference>
<feature type="binding site" evidence="3">
    <location>
        <position position="112"/>
    </location>
    <ligand>
        <name>a divalent metal cation</name>
        <dbReference type="ChEBI" id="CHEBI:60240"/>
        <label>1</label>
    </ligand>
</feature>
<name>A0A0F7PAV0_9EURY</name>
<evidence type="ECO:0000256" key="2">
    <source>
        <dbReference type="ARBA" id="ARBA00022723"/>
    </source>
</evidence>
<protein>
    <submittedName>
        <fullName evidence="4">Dinuclear metal center protein, YbgI/SA1388 family</fullName>
    </submittedName>
</protein>
<dbReference type="KEGG" id="hsu:HLASF_1840"/>
<keyword evidence="5" id="KW-1185">Reference proteome</keyword>
<dbReference type="Gene3D" id="3.40.1390.30">
    <property type="entry name" value="NIF3 (NGG1p interacting factor 3)-like"/>
    <property type="match status" value="2"/>
</dbReference>
<feature type="binding site" evidence="3">
    <location>
        <position position="237"/>
    </location>
    <ligand>
        <name>a divalent metal cation</name>
        <dbReference type="ChEBI" id="CHEBI:60240"/>
        <label>1</label>
    </ligand>
</feature>
<dbReference type="HOGENOM" id="CLU_037423_3_0_2"/>
<evidence type="ECO:0000256" key="1">
    <source>
        <dbReference type="ARBA" id="ARBA00006964"/>
    </source>
</evidence>
<dbReference type="Proteomes" id="UP000069906">
    <property type="component" value="Chromosome"/>
</dbReference>
<comment type="similarity">
    <text evidence="1">Belongs to the GTP cyclohydrolase I type 2/NIF3 family.</text>
</comment>
<sequence length="264" mass="28123">MGTADAMLDMDLSDLVSRLDESLRTEDFADLDASENGLQVDRHDDSVTRVAFSVDAAVETIESAVDWGADLMVVHHGLSWDGIERVTGRHHARLARLLEADLGLYVSHLPLDAHPDHGNAAGLADLLSLSGREPFGALGGESIGQRGRLSTPRSTEAVHRTLEEALDHGGEGVQVLDFGPEPIEDVAIVTGSGADWFDEAVDAGVDAFVTGEGKGQLYHQARESAVTVFLGGHYATETFGVRALATVLENWGLETTFIDAPTGL</sequence>
<proteinExistence type="inferred from homology"/>
<dbReference type="PANTHER" id="PTHR13799:SF14">
    <property type="entry name" value="GTP CYCLOHYDROLASE 1 TYPE 2 HOMOLOG"/>
    <property type="match status" value="1"/>
</dbReference>
<dbReference type="Pfam" id="PF01784">
    <property type="entry name" value="DUF34_NIF3"/>
    <property type="match status" value="1"/>
</dbReference>
<dbReference type="InterPro" id="IPR002678">
    <property type="entry name" value="DUF34/NIF3"/>
</dbReference>
<dbReference type="AlphaFoldDB" id="A0A0F7PAV0"/>
<gene>
    <name evidence="4" type="ORF">HLASF_1840</name>
</gene>
<evidence type="ECO:0000256" key="3">
    <source>
        <dbReference type="PIRSR" id="PIRSR602678-1"/>
    </source>
</evidence>
<dbReference type="InterPro" id="IPR036069">
    <property type="entry name" value="DUF34/NIF3_sf"/>
</dbReference>
<keyword evidence="2 3" id="KW-0479">Metal-binding</keyword>
<dbReference type="SUPFAM" id="SSF102705">
    <property type="entry name" value="NIF3 (NGG1p interacting factor 3)-like"/>
    <property type="match status" value="1"/>
</dbReference>
<dbReference type="PANTHER" id="PTHR13799">
    <property type="entry name" value="NGG1 INTERACTING FACTOR 3"/>
    <property type="match status" value="1"/>
</dbReference>
<reference evidence="4 5" key="1">
    <citation type="journal article" date="2015" name="ISME J.">
        <title>Elemental sulfur and acetate can support life of a novel strictly anaerobic haloarchaeon.</title>
        <authorList>
            <person name="Sorokin D.Y."/>
            <person name="Kublanov I.V."/>
            <person name="Gavrilov S.N."/>
            <person name="Rojo D."/>
            <person name="Roman P."/>
            <person name="Golyshin P.N."/>
            <person name="Slepak V.Z."/>
            <person name="Smedile F."/>
            <person name="Ferrer M."/>
            <person name="Messina E."/>
            <person name="La Cono V."/>
            <person name="Yakimov M.M."/>
        </authorList>
    </citation>
    <scope>NUCLEOTIDE SEQUENCE [LARGE SCALE GENOMIC DNA]</scope>
    <source>
        <strain evidence="4 5">HSR2</strain>
    </source>
</reference>
<accession>A0A0F7PAV0</accession>
<dbReference type="EMBL" id="CP008874">
    <property type="protein sequence ID" value="AKH98311.1"/>
    <property type="molecule type" value="Genomic_DNA"/>
</dbReference>
<feature type="binding site" evidence="3">
    <location>
        <position position="233"/>
    </location>
    <ligand>
        <name>a divalent metal cation</name>
        <dbReference type="ChEBI" id="CHEBI:60240"/>
        <label>1</label>
    </ligand>
</feature>
<evidence type="ECO:0000313" key="5">
    <source>
        <dbReference type="Proteomes" id="UP000069906"/>
    </source>
</evidence>
<dbReference type="GO" id="GO:0046872">
    <property type="term" value="F:metal ion binding"/>
    <property type="evidence" value="ECO:0007669"/>
    <property type="project" value="UniProtKB-KW"/>
</dbReference>
<evidence type="ECO:0000313" key="4">
    <source>
        <dbReference type="EMBL" id="AKH98311.1"/>
    </source>
</evidence>
<dbReference type="NCBIfam" id="TIGR00486">
    <property type="entry name" value="YbgI_SA1388"/>
    <property type="match status" value="1"/>
</dbReference>
<dbReference type="PATRIC" id="fig|1604004.4.peg.1927"/>
<feature type="binding site" evidence="3">
    <location>
        <position position="75"/>
    </location>
    <ligand>
        <name>a divalent metal cation</name>
        <dbReference type="ChEBI" id="CHEBI:60240"/>
        <label>1</label>
    </ligand>
</feature>
<dbReference type="GO" id="GO:0005737">
    <property type="term" value="C:cytoplasm"/>
    <property type="evidence" value="ECO:0007669"/>
    <property type="project" value="TreeGrafter"/>
</dbReference>
<organism evidence="4 5">
    <name type="scientific">Halanaeroarchaeum sulfurireducens</name>
    <dbReference type="NCBI Taxonomy" id="1604004"/>
    <lineage>
        <taxon>Archaea</taxon>
        <taxon>Methanobacteriati</taxon>
        <taxon>Methanobacteriota</taxon>
        <taxon>Stenosarchaea group</taxon>
        <taxon>Halobacteria</taxon>
        <taxon>Halobacteriales</taxon>
        <taxon>Halobacteriaceae</taxon>
        <taxon>Halanaeroarchaeum</taxon>
    </lineage>
</organism>
<feature type="binding site" evidence="3">
    <location>
        <position position="76"/>
    </location>
    <ligand>
        <name>a divalent metal cation</name>
        <dbReference type="ChEBI" id="CHEBI:60240"/>
        <label>1</label>
    </ligand>
</feature>